<protein>
    <submittedName>
        <fullName evidence="2">DegV family protein</fullName>
    </submittedName>
</protein>
<dbReference type="Gene3D" id="3.40.50.10170">
    <property type="match status" value="1"/>
</dbReference>
<evidence type="ECO:0000313" key="2">
    <source>
        <dbReference type="EMBL" id="MFC6239070.1"/>
    </source>
</evidence>
<name>A0ABW1T4R9_9ACTN</name>
<dbReference type="Gene3D" id="3.30.1180.10">
    <property type="match status" value="1"/>
</dbReference>
<accession>A0ABW1T4R9</accession>
<dbReference type="RefSeq" id="WP_386767821.1">
    <property type="nucleotide sequence ID" value="NZ_JBHSTI010000008.1"/>
</dbReference>
<dbReference type="InterPro" id="IPR043168">
    <property type="entry name" value="DegV_C"/>
</dbReference>
<dbReference type="InterPro" id="IPR003797">
    <property type="entry name" value="DegV"/>
</dbReference>
<dbReference type="SUPFAM" id="SSF82549">
    <property type="entry name" value="DAK1/DegV-like"/>
    <property type="match status" value="1"/>
</dbReference>
<dbReference type="InterPro" id="IPR050270">
    <property type="entry name" value="DegV_domain_contain"/>
</dbReference>
<dbReference type="PROSITE" id="PS51482">
    <property type="entry name" value="DEGV"/>
    <property type="match status" value="1"/>
</dbReference>
<reference evidence="3" key="1">
    <citation type="journal article" date="2019" name="Int. J. Syst. Evol. Microbiol.">
        <title>The Global Catalogue of Microorganisms (GCM) 10K type strain sequencing project: providing services to taxonomists for standard genome sequencing and annotation.</title>
        <authorList>
            <consortium name="The Broad Institute Genomics Platform"/>
            <consortium name="The Broad Institute Genome Sequencing Center for Infectious Disease"/>
            <person name="Wu L."/>
            <person name="Ma J."/>
        </authorList>
    </citation>
    <scope>NUCLEOTIDE SEQUENCE [LARGE SCALE GENOMIC DNA]</scope>
    <source>
        <strain evidence="3">CGMCC 4.7317</strain>
    </source>
</reference>
<dbReference type="PANTHER" id="PTHR33434:SF2">
    <property type="entry name" value="FATTY ACID-BINDING PROTEIN TM_1468"/>
    <property type="match status" value="1"/>
</dbReference>
<sequence>MGRVAVVTDSTAYLPADLVASHGITVVPVQVVVDGTAYDEGTEITPTEVAAALRRWGVVTTSRPSPERFAQAYAAAAAAGADGIVSVHLSGDMSGTVDSATLAARDAPVPVEVVDSRTVAMAMGFGVLDGARAAGAGGSLQEVADVVRARVGASSALFYVDTLDYLRRGGRIGAAQALLGQALAVKPILELIDGRVAPLEKVRTSSRALARLEEIVVERADGRPCDIAVHHLDAAERASALAAKLHARLDDSVVLVSEVGAVVGAHVGPGMVAVAVSPRPVA</sequence>
<dbReference type="NCBIfam" id="TIGR00762">
    <property type="entry name" value="DegV"/>
    <property type="match status" value="1"/>
</dbReference>
<proteinExistence type="predicted"/>
<dbReference type="PANTHER" id="PTHR33434">
    <property type="entry name" value="DEGV DOMAIN-CONTAINING PROTEIN DR_1986-RELATED"/>
    <property type="match status" value="1"/>
</dbReference>
<keyword evidence="3" id="KW-1185">Reference proteome</keyword>
<organism evidence="2 3">
    <name type="scientific">Longivirga aurantiaca</name>
    <dbReference type="NCBI Taxonomy" id="1837743"/>
    <lineage>
        <taxon>Bacteria</taxon>
        <taxon>Bacillati</taxon>
        <taxon>Actinomycetota</taxon>
        <taxon>Actinomycetes</taxon>
        <taxon>Sporichthyales</taxon>
        <taxon>Sporichthyaceae</taxon>
        <taxon>Longivirga</taxon>
    </lineage>
</organism>
<dbReference type="EMBL" id="JBHSTI010000008">
    <property type="protein sequence ID" value="MFC6239070.1"/>
    <property type="molecule type" value="Genomic_DNA"/>
</dbReference>
<keyword evidence="1" id="KW-0446">Lipid-binding</keyword>
<comment type="caution">
    <text evidence="2">The sequence shown here is derived from an EMBL/GenBank/DDBJ whole genome shotgun (WGS) entry which is preliminary data.</text>
</comment>
<dbReference type="Proteomes" id="UP001596138">
    <property type="component" value="Unassembled WGS sequence"/>
</dbReference>
<gene>
    <name evidence="2" type="ORF">ACFQGU_14385</name>
</gene>
<dbReference type="Pfam" id="PF02645">
    <property type="entry name" value="DegV"/>
    <property type="match status" value="1"/>
</dbReference>
<evidence type="ECO:0000256" key="1">
    <source>
        <dbReference type="ARBA" id="ARBA00023121"/>
    </source>
</evidence>
<evidence type="ECO:0000313" key="3">
    <source>
        <dbReference type="Proteomes" id="UP001596138"/>
    </source>
</evidence>